<organism evidence="1 2">
    <name type="scientific">Dallia pectoralis</name>
    <name type="common">Alaska blackfish</name>
    <dbReference type="NCBI Taxonomy" id="75939"/>
    <lineage>
        <taxon>Eukaryota</taxon>
        <taxon>Metazoa</taxon>
        <taxon>Chordata</taxon>
        <taxon>Craniata</taxon>
        <taxon>Vertebrata</taxon>
        <taxon>Euteleostomi</taxon>
        <taxon>Actinopterygii</taxon>
        <taxon>Neopterygii</taxon>
        <taxon>Teleostei</taxon>
        <taxon>Protacanthopterygii</taxon>
        <taxon>Esociformes</taxon>
        <taxon>Umbridae</taxon>
        <taxon>Dallia</taxon>
    </lineage>
</organism>
<accession>A0ACC2G8L8</accession>
<evidence type="ECO:0000313" key="2">
    <source>
        <dbReference type="Proteomes" id="UP001157502"/>
    </source>
</evidence>
<name>A0ACC2G8L8_DALPE</name>
<protein>
    <submittedName>
        <fullName evidence="1">Uncharacterized protein</fullName>
    </submittedName>
</protein>
<dbReference type="Proteomes" id="UP001157502">
    <property type="component" value="Chromosome 16"/>
</dbReference>
<evidence type="ECO:0000313" key="1">
    <source>
        <dbReference type="EMBL" id="KAJ7999906.1"/>
    </source>
</evidence>
<comment type="caution">
    <text evidence="1">The sequence shown here is derived from an EMBL/GenBank/DDBJ whole genome shotgun (WGS) entry which is preliminary data.</text>
</comment>
<gene>
    <name evidence="1" type="ORF">DPEC_G00199270</name>
</gene>
<keyword evidence="2" id="KW-1185">Reference proteome</keyword>
<reference evidence="1" key="1">
    <citation type="submission" date="2021-05" db="EMBL/GenBank/DDBJ databases">
        <authorList>
            <person name="Pan Q."/>
            <person name="Jouanno E."/>
            <person name="Zahm M."/>
            <person name="Klopp C."/>
            <person name="Cabau C."/>
            <person name="Louis A."/>
            <person name="Berthelot C."/>
            <person name="Parey E."/>
            <person name="Roest Crollius H."/>
            <person name="Montfort J."/>
            <person name="Robinson-Rechavi M."/>
            <person name="Bouchez O."/>
            <person name="Lampietro C."/>
            <person name="Lopez Roques C."/>
            <person name="Donnadieu C."/>
            <person name="Postlethwait J."/>
            <person name="Bobe J."/>
            <person name="Dillon D."/>
            <person name="Chandos A."/>
            <person name="von Hippel F."/>
            <person name="Guiguen Y."/>
        </authorList>
    </citation>
    <scope>NUCLEOTIDE SEQUENCE</scope>
    <source>
        <strain evidence="1">YG-Jan2019</strain>
    </source>
</reference>
<proteinExistence type="predicted"/>
<sequence length="438" mass="48353">MNPGGMRRYNAVRLTLTPTREAAEDGANQGRGTATATTATGPAKRPDSTMTRLEFSRAVLQKGMGFVPAELNCLAKPPGPVETFEVSFKNPQLLEKFWKIFNSSRSSPPYNKFKAFPLSDTESKVVTVNFHNECIQEYDIETWLNRYATIKSEDRRVLDEDQVWTGGLKWLVQLKPDPIGVGGVRHLPSTITLGNNRGSVHYYGMPKLCRNCGNLGHLAAACTACKICQGDHLTSDCTTTRPCNLCGVVGHFFRTCPSDDIDPDSTDIEDIPTQTTQTQTPTPPSPPGPTLPVKGEPEQIPTSQSLFSEEDDPAWSQVTHQKRKRPPKRPNQKTTPEPKPQHQKARPNPTPPPSPTPIPSGPLPVPTIAQPSDPIANTATTPNLETLNLFDQFFGGPDPSLDLKDPPKHHRPYSQYPRHHWRAKRQHSQAVGGAKQHP</sequence>
<dbReference type="EMBL" id="CM055743">
    <property type="protein sequence ID" value="KAJ7999906.1"/>
    <property type="molecule type" value="Genomic_DNA"/>
</dbReference>